<dbReference type="AlphaFoldDB" id="A0ABC9VEK8"/>
<gene>
    <name evidence="10" type="primary">ndk</name>
    <name evidence="10" type="ORF">H839_09278</name>
</gene>
<dbReference type="Proteomes" id="UP000023566">
    <property type="component" value="Chromosome"/>
</dbReference>
<dbReference type="PANTHER" id="PTHR11349">
    <property type="entry name" value="NUCLEOSIDE DIPHOSPHATE KINASE"/>
    <property type="match status" value="1"/>
</dbReference>
<keyword evidence="10" id="KW-0255">Endonuclease</keyword>
<dbReference type="SMART" id="SM00562">
    <property type="entry name" value="NDK"/>
    <property type="match status" value="1"/>
</dbReference>
<evidence type="ECO:0000256" key="1">
    <source>
        <dbReference type="ARBA" id="ARBA00001946"/>
    </source>
</evidence>
<evidence type="ECO:0000256" key="2">
    <source>
        <dbReference type="ARBA" id="ARBA00008142"/>
    </source>
</evidence>
<keyword evidence="10" id="KW-0378">Hydrolase</keyword>
<keyword evidence="6" id="KW-0546">Nucleotide metabolism</keyword>
<proteinExistence type="inferred from homology"/>
<accession>A0ABC9VEK8</accession>
<comment type="similarity">
    <text evidence="2 7 8">Belongs to the NDK family.</text>
</comment>
<dbReference type="PRINTS" id="PR01243">
    <property type="entry name" value="NUCDPKINASE"/>
</dbReference>
<dbReference type="PROSITE" id="PS51374">
    <property type="entry name" value="NDPK_LIKE"/>
    <property type="match status" value="1"/>
</dbReference>
<evidence type="ECO:0000256" key="8">
    <source>
        <dbReference type="RuleBase" id="RU004011"/>
    </source>
</evidence>
<protein>
    <recommendedName>
        <fullName evidence="3">nucleoside-diphosphate kinase</fullName>
        <ecNumber evidence="3">2.7.4.6</ecNumber>
    </recommendedName>
</protein>
<dbReference type="SUPFAM" id="SSF54919">
    <property type="entry name" value="Nucleoside diphosphate kinase, NDK"/>
    <property type="match status" value="1"/>
</dbReference>
<keyword evidence="5 10" id="KW-0418">Kinase</keyword>
<evidence type="ECO:0000259" key="9">
    <source>
        <dbReference type="SMART" id="SM00562"/>
    </source>
</evidence>
<dbReference type="RefSeq" id="WP_043904871.1">
    <property type="nucleotide sequence ID" value="NZ_CM002692.1"/>
</dbReference>
<evidence type="ECO:0000313" key="11">
    <source>
        <dbReference type="Proteomes" id="UP000023566"/>
    </source>
</evidence>
<dbReference type="Gene3D" id="3.30.70.141">
    <property type="entry name" value="Nucleoside diphosphate kinase-like domain"/>
    <property type="match status" value="1"/>
</dbReference>
<feature type="domain" description="Nucleoside diphosphate kinase-like" evidence="9">
    <location>
        <begin position="4"/>
        <end position="152"/>
    </location>
</feature>
<organism evidence="10 11">
    <name type="scientific">Parageobacillus genomosp. 1</name>
    <dbReference type="NCBI Taxonomy" id="1295642"/>
    <lineage>
        <taxon>Bacteria</taxon>
        <taxon>Bacillati</taxon>
        <taxon>Bacillota</taxon>
        <taxon>Bacilli</taxon>
        <taxon>Bacillales</taxon>
        <taxon>Anoxybacillaceae</taxon>
        <taxon>Parageobacillus</taxon>
    </lineage>
</organism>
<reference evidence="10 11" key="1">
    <citation type="journal article" date="2014" name="Appl. Microbiol. Biotechnol.">
        <title>Transformable facultative thermophile Geobacillus stearothermophilus NUB3621 as a host strain for metabolic engineering.</title>
        <authorList>
            <person name="Blanchard K."/>
            <person name="Robic S."/>
            <person name="Matsumura I."/>
        </authorList>
    </citation>
    <scope>NUCLEOTIDE SEQUENCE [LARGE SCALE GENOMIC DNA]</scope>
    <source>
        <strain evidence="10 11">NUB3621</strain>
    </source>
</reference>
<evidence type="ECO:0000256" key="7">
    <source>
        <dbReference type="PROSITE-ProRule" id="PRU00706"/>
    </source>
</evidence>
<dbReference type="EC" id="2.7.4.6" evidence="3"/>
<dbReference type="EMBL" id="AOTZ01000005">
    <property type="protein sequence ID" value="EZP76776.1"/>
    <property type="molecule type" value="Genomic_DNA"/>
</dbReference>
<comment type="caution">
    <text evidence="7">Lacks conserved residue(s) required for the propagation of feature annotation.</text>
</comment>
<dbReference type="GO" id="GO:0004550">
    <property type="term" value="F:nucleoside diphosphate kinase activity"/>
    <property type="evidence" value="ECO:0007669"/>
    <property type="project" value="UniProtKB-EC"/>
</dbReference>
<dbReference type="GO" id="GO:0004519">
    <property type="term" value="F:endonuclease activity"/>
    <property type="evidence" value="ECO:0007669"/>
    <property type="project" value="UniProtKB-KW"/>
</dbReference>
<dbReference type="InterPro" id="IPR001564">
    <property type="entry name" value="Nucleoside_diP_kinase"/>
</dbReference>
<evidence type="ECO:0000256" key="6">
    <source>
        <dbReference type="ARBA" id="ARBA00023080"/>
    </source>
</evidence>
<evidence type="ECO:0000256" key="5">
    <source>
        <dbReference type="ARBA" id="ARBA00022777"/>
    </source>
</evidence>
<evidence type="ECO:0000313" key="10">
    <source>
        <dbReference type="EMBL" id="EZP76776.1"/>
    </source>
</evidence>
<dbReference type="GO" id="GO:0009117">
    <property type="term" value="P:nucleotide metabolic process"/>
    <property type="evidence" value="ECO:0007669"/>
    <property type="project" value="UniProtKB-KW"/>
</dbReference>
<comment type="cofactor">
    <cofactor evidence="1">
        <name>Mg(2+)</name>
        <dbReference type="ChEBI" id="CHEBI:18420"/>
    </cofactor>
</comment>
<name>A0ABC9VEK8_9BACL</name>
<dbReference type="Pfam" id="PF00334">
    <property type="entry name" value="NDK"/>
    <property type="match status" value="1"/>
</dbReference>
<evidence type="ECO:0000256" key="3">
    <source>
        <dbReference type="ARBA" id="ARBA00012966"/>
    </source>
</evidence>
<evidence type="ECO:0000256" key="4">
    <source>
        <dbReference type="ARBA" id="ARBA00022679"/>
    </source>
</evidence>
<keyword evidence="4 10" id="KW-0808">Transferase</keyword>
<keyword evidence="10" id="KW-0540">Nuclease</keyword>
<dbReference type="InterPro" id="IPR036850">
    <property type="entry name" value="NDK-like_dom_sf"/>
</dbReference>
<dbReference type="InterPro" id="IPR034907">
    <property type="entry name" value="NDK-like_dom"/>
</dbReference>
<sequence>MNWDNIGFVICKPDAVYLNLEQEILSFLRQKGFKILACKYVTITPDICRLLYWNGYDVPTAWWWELEAEFFNLGESLCVLVQGTTSPPYKSVSELIDKKLKGHYRPEYAKIGTIRSRFGAINRIFNLFHSSDCTKAAKREASLFFTAEEIERLAYKNTPCILKQNEDRFLDVTDTYFRIKLHCIQVSSMNPKVKQKYRNYIDEKYRQSKSVSNSKKQIWLYETLQEEYRLFYKDINENKLLKAITDYKHFKKIDYDALFQEFFTMGLKLTKWELCLLKTTMLLPPKNYRG</sequence>
<comment type="caution">
    <text evidence="10">The sequence shown here is derived from an EMBL/GenBank/DDBJ whole genome shotgun (WGS) entry which is preliminary data.</text>
</comment>
<keyword evidence="11" id="KW-1185">Reference proteome</keyword>